<comment type="caution">
    <text evidence="1">The sequence shown here is derived from an EMBL/GenBank/DDBJ whole genome shotgun (WGS) entry which is preliminary data.</text>
</comment>
<dbReference type="EMBL" id="NCKW01006933">
    <property type="protein sequence ID" value="POM70548.1"/>
    <property type="molecule type" value="Genomic_DNA"/>
</dbReference>
<protein>
    <submittedName>
        <fullName evidence="1">Uncharacterized protein</fullName>
    </submittedName>
</protein>
<reference evidence="1 2" key="1">
    <citation type="journal article" date="2017" name="Genome Biol. Evol.">
        <title>Phytophthora megakarya and P. palmivora, closely related causal agents of cacao black pod rot, underwent increases in genome sizes and gene numbers by different mechanisms.</title>
        <authorList>
            <person name="Ali S.S."/>
            <person name="Shao J."/>
            <person name="Lary D.J."/>
            <person name="Kronmiller B."/>
            <person name="Shen D."/>
            <person name="Strem M.D."/>
            <person name="Amoako-Attah I."/>
            <person name="Akrofi A.Y."/>
            <person name="Begoude B.A."/>
            <person name="Ten Hoopen G.M."/>
            <person name="Coulibaly K."/>
            <person name="Kebe B.I."/>
            <person name="Melnick R.L."/>
            <person name="Guiltinan M.J."/>
            <person name="Tyler B.M."/>
            <person name="Meinhardt L.W."/>
            <person name="Bailey B.A."/>
        </authorList>
    </citation>
    <scope>NUCLEOTIDE SEQUENCE [LARGE SCALE GENOMIC DNA]</scope>
    <source>
        <strain evidence="2">sbr112.9</strain>
    </source>
</reference>
<proteinExistence type="predicted"/>
<dbReference type="OrthoDB" id="74624at2759"/>
<organism evidence="1 2">
    <name type="scientific">Phytophthora palmivora</name>
    <dbReference type="NCBI Taxonomy" id="4796"/>
    <lineage>
        <taxon>Eukaryota</taxon>
        <taxon>Sar</taxon>
        <taxon>Stramenopiles</taxon>
        <taxon>Oomycota</taxon>
        <taxon>Peronosporomycetes</taxon>
        <taxon>Peronosporales</taxon>
        <taxon>Peronosporaceae</taxon>
        <taxon>Phytophthora</taxon>
    </lineage>
</organism>
<dbReference type="PANTHER" id="PTHR47169">
    <property type="entry name" value="OS01G0541250 PROTEIN"/>
    <property type="match status" value="1"/>
</dbReference>
<dbReference type="PANTHER" id="PTHR47169:SF2">
    <property type="entry name" value="OS01G0541250 PROTEIN"/>
    <property type="match status" value="1"/>
</dbReference>
<evidence type="ECO:0000313" key="2">
    <source>
        <dbReference type="Proteomes" id="UP000237271"/>
    </source>
</evidence>
<dbReference type="GO" id="GO:0003676">
    <property type="term" value="F:nucleic acid binding"/>
    <property type="evidence" value="ECO:0007669"/>
    <property type="project" value="InterPro"/>
</dbReference>
<gene>
    <name evidence="1" type="ORF">PHPALM_12991</name>
</gene>
<dbReference type="InterPro" id="IPR036397">
    <property type="entry name" value="RNaseH_sf"/>
</dbReference>
<dbReference type="Gene3D" id="3.30.420.10">
    <property type="entry name" value="Ribonuclease H-like superfamily/Ribonuclease H"/>
    <property type="match status" value="1"/>
</dbReference>
<evidence type="ECO:0000313" key="1">
    <source>
        <dbReference type="EMBL" id="POM70548.1"/>
    </source>
</evidence>
<name>A0A2P4XYC0_9STRA</name>
<accession>A0A2P4XYC0</accession>
<keyword evidence="2" id="KW-1185">Reference proteome</keyword>
<dbReference type="AlphaFoldDB" id="A0A2P4XYC0"/>
<dbReference type="Proteomes" id="UP000237271">
    <property type="component" value="Unassembled WGS sequence"/>
</dbReference>
<sequence>MHNVIHVDEKWFNGTKDKRSYLVFDGGHPSLWTRQSKRYVPKIIYDPHRKCTWDGKLGVWPVTEKYVAQRSSPYRPRGAICTRNIEAEDRSVYKTFLLQFHFPARLAHRPGHNGSELRGRLEYPTDVLLLPNSPDMNVLDLDLFASLQSLQCRVSMRGTDDIIRAVFDAFQSTTSETLDNIFLTLQDCMWSVLAVNGSNQYTLPHTVKDKLKQAGTLPVSLQCEWSVYGRAVKALKVANNGRPPTISKK</sequence>